<dbReference type="OrthoDB" id="684496at2759"/>
<proteinExistence type="predicted"/>
<name>A0A8B9ANN0_PHODC</name>
<dbReference type="GeneID" id="120112515"/>
<accession>A0A8B9ANN0</accession>
<dbReference type="KEGG" id="pda:120112515"/>
<protein>
    <submittedName>
        <fullName evidence="2">Uncharacterized protein LOC120112515</fullName>
    </submittedName>
</protein>
<keyword evidence="1" id="KW-1185">Reference proteome</keyword>
<sequence length="213" mass="25196">MVRKAWNAPVRGDAIYRVSRRLELTRRRLQRCNRKEVGNIFRKTEEEEEVIARLQSLEVQRGGLSEEEMGELRSHLALHNSLLRQQEILWRKKSRVQWILEGDQNTRFFHQATVIRRHQNRIRVIKDEDGQQSDDHVVIRRVVEGFFRARWTELTGEGSRVVMSLPAVWVLEEETAALIRPVSEREIREAVWSLEGDKAPGLDGFPLVFFRRY</sequence>
<organism evidence="1 2">
    <name type="scientific">Phoenix dactylifera</name>
    <name type="common">Date palm</name>
    <dbReference type="NCBI Taxonomy" id="42345"/>
    <lineage>
        <taxon>Eukaryota</taxon>
        <taxon>Viridiplantae</taxon>
        <taxon>Streptophyta</taxon>
        <taxon>Embryophyta</taxon>
        <taxon>Tracheophyta</taxon>
        <taxon>Spermatophyta</taxon>
        <taxon>Magnoliopsida</taxon>
        <taxon>Liliopsida</taxon>
        <taxon>Arecaceae</taxon>
        <taxon>Coryphoideae</taxon>
        <taxon>Phoeniceae</taxon>
        <taxon>Phoenix</taxon>
    </lineage>
</organism>
<reference evidence="1" key="1">
    <citation type="journal article" date="2019" name="Nat. Commun.">
        <title>Genome-wide association mapping of date palm fruit traits.</title>
        <authorList>
            <person name="Hazzouri K.M."/>
            <person name="Gros-Balthazard M."/>
            <person name="Flowers J.M."/>
            <person name="Copetti D."/>
            <person name="Lemansour A."/>
            <person name="Lebrun M."/>
            <person name="Masmoudi K."/>
            <person name="Ferrand S."/>
            <person name="Dhar M.I."/>
            <person name="Fresquez Z.A."/>
            <person name="Rosas U."/>
            <person name="Zhang J."/>
            <person name="Talag J."/>
            <person name="Lee S."/>
            <person name="Kudrna D."/>
            <person name="Powell R.F."/>
            <person name="Leitch I.J."/>
            <person name="Krueger R.R."/>
            <person name="Wing R.A."/>
            <person name="Amiri K.M.A."/>
            <person name="Purugganan M.D."/>
        </authorList>
    </citation>
    <scope>NUCLEOTIDE SEQUENCE [LARGE SCALE GENOMIC DNA]</scope>
    <source>
        <strain evidence="1">cv. Khalas</strain>
    </source>
</reference>
<gene>
    <name evidence="2" type="primary">LOC120112515</name>
</gene>
<evidence type="ECO:0000313" key="1">
    <source>
        <dbReference type="Proteomes" id="UP000228380"/>
    </source>
</evidence>
<dbReference type="RefSeq" id="XP_038988000.1">
    <property type="nucleotide sequence ID" value="XM_039132072.1"/>
</dbReference>
<dbReference type="AlphaFoldDB" id="A0A8B9ANN0"/>
<dbReference type="Proteomes" id="UP000228380">
    <property type="component" value="Chromosome 11"/>
</dbReference>
<evidence type="ECO:0000313" key="2">
    <source>
        <dbReference type="RefSeq" id="XP_038988000.1"/>
    </source>
</evidence>
<reference evidence="2" key="2">
    <citation type="submission" date="2025-08" db="UniProtKB">
        <authorList>
            <consortium name="RefSeq"/>
        </authorList>
    </citation>
    <scope>IDENTIFICATION</scope>
    <source>
        <tissue evidence="2">Young leaves</tissue>
    </source>
</reference>